<comment type="subcellular location">
    <subcellularLocation>
        <location evidence="1">Nucleus</location>
    </subcellularLocation>
</comment>
<dbReference type="PROSITE" id="PS01359">
    <property type="entry name" value="ZF_PHD_1"/>
    <property type="match status" value="1"/>
</dbReference>
<evidence type="ECO:0000256" key="1">
    <source>
        <dbReference type="ARBA" id="ARBA00004123"/>
    </source>
</evidence>
<feature type="region of interest" description="Disordered" evidence="8">
    <location>
        <begin position="1"/>
        <end position="125"/>
    </location>
</feature>
<dbReference type="PANTHER" id="PTHR13793">
    <property type="entry name" value="PHD FINGER PROTEINS"/>
    <property type="match status" value="1"/>
</dbReference>
<name>A0A0D2D2B3_9EURO</name>
<dbReference type="InterPro" id="IPR034732">
    <property type="entry name" value="EPHD"/>
</dbReference>
<keyword evidence="5" id="KW-0862">Zinc</keyword>
<dbReference type="PROSITE" id="PS50016">
    <property type="entry name" value="ZF_PHD_2"/>
    <property type="match status" value="1"/>
</dbReference>
<dbReference type="AlphaFoldDB" id="A0A0D2D2B3"/>
<dbReference type="InterPro" id="IPR019542">
    <property type="entry name" value="Enhancer_polycomb-like_N"/>
</dbReference>
<feature type="compositionally biased region" description="Low complexity" evidence="8">
    <location>
        <begin position="996"/>
        <end position="1008"/>
    </location>
</feature>
<dbReference type="PROSITE" id="PS51805">
    <property type="entry name" value="EPHD"/>
    <property type="match status" value="1"/>
</dbReference>
<dbReference type="Pfam" id="PF10513">
    <property type="entry name" value="EPL1"/>
    <property type="match status" value="1"/>
</dbReference>
<dbReference type="InterPro" id="IPR011011">
    <property type="entry name" value="Znf_FYVE_PHD"/>
</dbReference>
<evidence type="ECO:0000313" key="12">
    <source>
        <dbReference type="Proteomes" id="UP000054342"/>
    </source>
</evidence>
<feature type="compositionally biased region" description="Acidic residues" evidence="8">
    <location>
        <begin position="25"/>
        <end position="39"/>
    </location>
</feature>
<sequence>MAPLRSGQPRGRPRREITKAPNLFEDYDRDEYADFQDEEPPSKRIRTSRRMQTTPKWVPGGRGGGGRHVDNESSPSSTKLSRANDDYMVPQTRPRPSRDQRQTMADTPRYSARSRTRGGTRPRYSTAAAASAAVAHGDGYKPREERGWEEFHADLDLEADFAIITSEEVDGLIRTKLMDAAVGGSGSEAGDTINAGMQTPPKRRPGRPYRTQNSMVNALLTPEEPKFVPLPGPNPRERLTLPRPSYRELDPFLSYEQKDIAQVDFVDKSMANVGYQESEVFLRPERTLIRQMEGSAEEDLDLSPDLITNGENSAIGSSGVGRVEYDMDEQDVKWLEAFNRGRAKDGVQTIKPAIFEITMTKIEKEWHALEKRIPKPNPKAPQTQRPRSSSAAAVNGEPAGEEPDSKCAICDDGDCENANAIVFCDGCDLAVHQECYGVPYIPEGQWLCRKCQLVGNSRPSCIFCPNEGGAFKQTNNSKWAHLFCATWIPEVSIGNPSLMEPITDVEKVPPSRWKLLCYICKQEMGACIQCSDGRCYEPFHLTCARQAGLYVRMKTGGGQNTLMESSQLRAFCHKHSPTDWKLEHHTDKSFEEAQKYFKDHFRGQIWADSRSSALAINEVHDVPSTDKGPLKVTLTNKRGQKQKTIWRLPSGAPVIPEVILKSIEESLIRFTVQRKKEYVSEICKYWTLKREARRGAALLKRLQLQMDTFSSFEVTRRDYKAQGAAGRARLDRRIEFAEKLAKDMERIVQICDLIKQREAFKLQEAALLKDVVDTVYFPIPHLLEPIVDKALKLDRGLFRSELLELRARVSRREHTSVATFSHDVLQVINSQFGNSSATISELIALVSGRAEDMEYEERERRTLTRRIVKAIEPMIEDAARKEAEMNGRPYAQQIREMDEALLSRRGSLAGSMDMPILDSVETKHETGIASPDDGDVVMVDATAHTIEMVPELDTTETSRCLAEPFKHETLHLEAGAASVETPPASTNGFKHEQNNTEEMPPVQVQQVEPPTPPMSLEGHSQGLPTEGGIPWYVAQFDPDGLTVFEERWTGPEVLREMSEELSEMDEDELLGLGPQDDLADDGDEASIGKDLDPSIADSSIKKKMSRRGGRRGRASEWGTRSFRLRR</sequence>
<dbReference type="PANTHER" id="PTHR13793:SF107">
    <property type="entry name" value="BROMODOMAIN-CONTAINING PROTEIN HOMOLOG"/>
    <property type="match status" value="1"/>
</dbReference>
<feature type="region of interest" description="Disordered" evidence="8">
    <location>
        <begin position="184"/>
        <end position="209"/>
    </location>
</feature>
<dbReference type="GO" id="GO:0005634">
    <property type="term" value="C:nucleus"/>
    <property type="evidence" value="ECO:0007669"/>
    <property type="project" value="UniProtKB-SubCell"/>
</dbReference>
<feature type="domain" description="PHD-type" evidence="9">
    <location>
        <begin position="404"/>
        <end position="454"/>
    </location>
</feature>
<dbReference type="EMBL" id="KN847319">
    <property type="protein sequence ID" value="KIW56502.1"/>
    <property type="molecule type" value="Genomic_DNA"/>
</dbReference>
<dbReference type="InterPro" id="IPR050701">
    <property type="entry name" value="Histone_Mod_Regulator"/>
</dbReference>
<dbReference type="InterPro" id="IPR001965">
    <property type="entry name" value="Znf_PHD"/>
</dbReference>
<evidence type="ECO:0000259" key="9">
    <source>
        <dbReference type="PROSITE" id="PS50016"/>
    </source>
</evidence>
<evidence type="ECO:0000256" key="8">
    <source>
        <dbReference type="SAM" id="MobiDB-lite"/>
    </source>
</evidence>
<evidence type="ECO:0000256" key="6">
    <source>
        <dbReference type="ARBA" id="ARBA00023242"/>
    </source>
</evidence>
<dbReference type="SMART" id="SM00249">
    <property type="entry name" value="PHD"/>
    <property type="match status" value="2"/>
</dbReference>
<dbReference type="Gene3D" id="3.30.40.10">
    <property type="entry name" value="Zinc/RING finger domain, C3HC4 (zinc finger)"/>
    <property type="match status" value="2"/>
</dbReference>
<accession>A0A0D2D2B3</accession>
<feature type="compositionally biased region" description="Polar residues" evidence="8">
    <location>
        <begin position="72"/>
        <end position="81"/>
    </location>
</feature>
<evidence type="ECO:0000256" key="5">
    <source>
        <dbReference type="ARBA" id="ARBA00022833"/>
    </source>
</evidence>
<evidence type="ECO:0008006" key="13">
    <source>
        <dbReference type="Google" id="ProtNLM"/>
    </source>
</evidence>
<evidence type="ECO:0000259" key="10">
    <source>
        <dbReference type="PROSITE" id="PS51805"/>
    </source>
</evidence>
<dbReference type="RefSeq" id="XP_013317086.1">
    <property type="nucleotide sequence ID" value="XM_013461632.1"/>
</dbReference>
<dbReference type="GO" id="GO:0006357">
    <property type="term" value="P:regulation of transcription by RNA polymerase II"/>
    <property type="evidence" value="ECO:0007669"/>
    <property type="project" value="TreeGrafter"/>
</dbReference>
<feature type="domain" description="PHD-type" evidence="10">
    <location>
        <begin position="458"/>
        <end position="576"/>
    </location>
</feature>
<dbReference type="OrthoDB" id="20839at2759"/>
<evidence type="ECO:0000256" key="2">
    <source>
        <dbReference type="ARBA" id="ARBA00022723"/>
    </source>
</evidence>
<proteinExistence type="predicted"/>
<keyword evidence="12" id="KW-1185">Reference proteome</keyword>
<keyword evidence="6" id="KW-0539">Nucleus</keyword>
<evidence type="ECO:0000313" key="11">
    <source>
        <dbReference type="EMBL" id="KIW56502.1"/>
    </source>
</evidence>
<reference evidence="11 12" key="1">
    <citation type="submission" date="2015-01" db="EMBL/GenBank/DDBJ databases">
        <title>The Genome Sequence of Exophiala xenobiotica CBS118157.</title>
        <authorList>
            <consortium name="The Broad Institute Genomics Platform"/>
            <person name="Cuomo C."/>
            <person name="de Hoog S."/>
            <person name="Gorbushina A."/>
            <person name="Stielow B."/>
            <person name="Teixiera M."/>
            <person name="Abouelleil A."/>
            <person name="Chapman S.B."/>
            <person name="Priest M."/>
            <person name="Young S.K."/>
            <person name="Wortman J."/>
            <person name="Nusbaum C."/>
            <person name="Birren B."/>
        </authorList>
    </citation>
    <scope>NUCLEOTIDE SEQUENCE [LARGE SCALE GENOMIC DNA]</scope>
    <source>
        <strain evidence="11 12">CBS 118157</strain>
    </source>
</reference>
<evidence type="ECO:0000256" key="4">
    <source>
        <dbReference type="ARBA" id="ARBA00022771"/>
    </source>
</evidence>
<dbReference type="Proteomes" id="UP000054342">
    <property type="component" value="Unassembled WGS sequence"/>
</dbReference>
<evidence type="ECO:0000256" key="3">
    <source>
        <dbReference type="ARBA" id="ARBA00022737"/>
    </source>
</evidence>
<dbReference type="SUPFAM" id="SSF57903">
    <property type="entry name" value="FYVE/PHD zinc finger"/>
    <property type="match status" value="1"/>
</dbReference>
<feature type="region of interest" description="Disordered" evidence="8">
    <location>
        <begin position="976"/>
        <end position="1031"/>
    </location>
</feature>
<keyword evidence="3" id="KW-0677">Repeat</keyword>
<keyword evidence="4 7" id="KW-0863">Zinc-finger</keyword>
<keyword evidence="2" id="KW-0479">Metal-binding</keyword>
<dbReference type="Pfam" id="PF13832">
    <property type="entry name" value="zf-HC5HC2H_2"/>
    <property type="match status" value="1"/>
</dbReference>
<dbReference type="GeneID" id="25327069"/>
<dbReference type="InterPro" id="IPR019787">
    <property type="entry name" value="Znf_PHD-finger"/>
</dbReference>
<dbReference type="InterPro" id="IPR013083">
    <property type="entry name" value="Znf_RING/FYVE/PHD"/>
</dbReference>
<evidence type="ECO:0000256" key="7">
    <source>
        <dbReference type="PROSITE-ProRule" id="PRU00146"/>
    </source>
</evidence>
<dbReference type="GO" id="GO:0008270">
    <property type="term" value="F:zinc ion binding"/>
    <property type="evidence" value="ECO:0007669"/>
    <property type="project" value="UniProtKB-KW"/>
</dbReference>
<feature type="region of interest" description="Disordered" evidence="8">
    <location>
        <begin position="370"/>
        <end position="402"/>
    </location>
</feature>
<dbReference type="FunFam" id="3.30.40.10:FF:000008">
    <property type="entry name" value="Bromodomain containing 1, isoform CRA_a"/>
    <property type="match status" value="1"/>
</dbReference>
<dbReference type="STRING" id="348802.A0A0D2D2B3"/>
<gene>
    <name evidence="11" type="ORF">PV05_05161</name>
</gene>
<protein>
    <recommendedName>
        <fullName evidence="13">NuA3 HAT complex component NTO1</fullName>
    </recommendedName>
</protein>
<dbReference type="CDD" id="cd15492">
    <property type="entry name" value="PHD_BRPF_JADE_like"/>
    <property type="match status" value="1"/>
</dbReference>
<feature type="compositionally biased region" description="Basic residues" evidence="8">
    <location>
        <begin position="1101"/>
        <end position="1112"/>
    </location>
</feature>
<organism evidence="11 12">
    <name type="scientific">Exophiala xenobiotica</name>
    <dbReference type="NCBI Taxonomy" id="348802"/>
    <lineage>
        <taxon>Eukaryota</taxon>
        <taxon>Fungi</taxon>
        <taxon>Dikarya</taxon>
        <taxon>Ascomycota</taxon>
        <taxon>Pezizomycotina</taxon>
        <taxon>Eurotiomycetes</taxon>
        <taxon>Chaetothyriomycetidae</taxon>
        <taxon>Chaetothyriales</taxon>
        <taxon>Herpotrichiellaceae</taxon>
        <taxon>Exophiala</taxon>
    </lineage>
</organism>
<dbReference type="FunFam" id="3.30.40.10:FF:000007">
    <property type="entry name" value="Bromodomain containing 1, isoform CRA_b"/>
    <property type="match status" value="1"/>
</dbReference>
<dbReference type="Pfam" id="PF13831">
    <property type="entry name" value="PHD_2"/>
    <property type="match status" value="1"/>
</dbReference>
<dbReference type="InterPro" id="IPR019786">
    <property type="entry name" value="Zinc_finger_PHD-type_CS"/>
</dbReference>
<dbReference type="HOGENOM" id="CLU_002663_0_0_1"/>
<feature type="region of interest" description="Disordered" evidence="8">
    <location>
        <begin position="1070"/>
        <end position="1126"/>
    </location>
</feature>
<feature type="compositionally biased region" description="Polar residues" evidence="8">
    <location>
        <begin position="380"/>
        <end position="392"/>
    </location>
</feature>